<evidence type="ECO:0000256" key="5">
    <source>
        <dbReference type="ARBA" id="ARBA00022989"/>
    </source>
</evidence>
<keyword evidence="3" id="KW-1003">Cell membrane</keyword>
<dbReference type="Gene3D" id="3.30.240.20">
    <property type="entry name" value="bsu07140 like domains"/>
    <property type="match status" value="1"/>
</dbReference>
<dbReference type="EMBL" id="FOXD01000008">
    <property type="protein sequence ID" value="SFP65678.1"/>
    <property type="molecule type" value="Genomic_DNA"/>
</dbReference>
<comment type="similarity">
    <text evidence="2">Belongs to the UPF0702 family.</text>
</comment>
<feature type="domain" description="YetF C-terminal" evidence="9">
    <location>
        <begin position="78"/>
        <end position="147"/>
    </location>
</feature>
<comment type="subcellular location">
    <subcellularLocation>
        <location evidence="1">Cell membrane</location>
        <topology evidence="1">Multi-pass membrane protein</topology>
    </subcellularLocation>
</comment>
<keyword evidence="6 8" id="KW-0472">Membrane</keyword>
<gene>
    <name evidence="10" type="ORF">SAMN05518683_10847</name>
</gene>
<evidence type="ECO:0000256" key="8">
    <source>
        <dbReference type="SAM" id="Phobius"/>
    </source>
</evidence>
<accession>A0A1I5S4J5</accession>
<reference evidence="11" key="1">
    <citation type="submission" date="2016-10" db="EMBL/GenBank/DDBJ databases">
        <authorList>
            <person name="Varghese N."/>
            <person name="Submissions S."/>
        </authorList>
    </citation>
    <scope>NUCLEOTIDE SEQUENCE [LARGE SCALE GENOMIC DNA]</scope>
    <source>
        <strain evidence="11">S7</strain>
    </source>
</reference>
<evidence type="ECO:0000256" key="1">
    <source>
        <dbReference type="ARBA" id="ARBA00004651"/>
    </source>
</evidence>
<dbReference type="GO" id="GO:0005886">
    <property type="term" value="C:plasma membrane"/>
    <property type="evidence" value="ECO:0007669"/>
    <property type="project" value="UniProtKB-SubCell"/>
</dbReference>
<evidence type="ECO:0000256" key="4">
    <source>
        <dbReference type="ARBA" id="ARBA00022692"/>
    </source>
</evidence>
<dbReference type="RefSeq" id="WP_093336745.1">
    <property type="nucleotide sequence ID" value="NZ_FOXD01000008.1"/>
</dbReference>
<sequence length="194" mass="21789">MNVDVIWESVLLVAAGILILRIAGRKSISQMSLAQTVVMISIGSIIIQPIIEDSLWNTTVATLVFVLMLVFIEYLQLKFNRVERFVTGKAKVIIENGVPQYETLSKMRFTVDSLEMRLRQQGIAKIADVKTATLEPNGQLGYELIDDAKPLTVGQFKEMMAGRIVMPRESGGEPDVFEEVKKDRHQLPNAENLR</sequence>
<dbReference type="Proteomes" id="UP000198892">
    <property type="component" value="Unassembled WGS sequence"/>
</dbReference>
<dbReference type="PANTHER" id="PTHR34582:SF2">
    <property type="entry name" value="UPF0702 TRANSMEMBRANE PROTEIN YDFR"/>
    <property type="match status" value="1"/>
</dbReference>
<feature type="transmembrane region" description="Helical" evidence="8">
    <location>
        <begin position="56"/>
        <end position="75"/>
    </location>
</feature>
<keyword evidence="5 8" id="KW-1133">Transmembrane helix</keyword>
<dbReference type="InterPro" id="IPR007353">
    <property type="entry name" value="DUF421"/>
</dbReference>
<feature type="transmembrane region" description="Helical" evidence="8">
    <location>
        <begin position="6"/>
        <end position="24"/>
    </location>
</feature>
<dbReference type="STRING" id="1884432.SAMN05518683_10847"/>
<evidence type="ECO:0000256" key="6">
    <source>
        <dbReference type="ARBA" id="ARBA00023136"/>
    </source>
</evidence>
<feature type="transmembrane region" description="Helical" evidence="8">
    <location>
        <begin position="31"/>
        <end position="50"/>
    </location>
</feature>
<dbReference type="PANTHER" id="PTHR34582">
    <property type="entry name" value="UPF0702 TRANSMEMBRANE PROTEIN YCAP"/>
    <property type="match status" value="1"/>
</dbReference>
<keyword evidence="11" id="KW-1185">Reference proteome</keyword>
<protein>
    <submittedName>
        <fullName evidence="10">Uncharacterized membrane protein YcaP, DUF421 family</fullName>
    </submittedName>
</protein>
<dbReference type="Pfam" id="PF04239">
    <property type="entry name" value="DUF421"/>
    <property type="match status" value="1"/>
</dbReference>
<evidence type="ECO:0000256" key="7">
    <source>
        <dbReference type="SAM" id="MobiDB-lite"/>
    </source>
</evidence>
<organism evidence="10 11">
    <name type="scientific">Salibacterium halotolerans</name>
    <dbReference type="NCBI Taxonomy" id="1884432"/>
    <lineage>
        <taxon>Bacteria</taxon>
        <taxon>Bacillati</taxon>
        <taxon>Bacillota</taxon>
        <taxon>Bacilli</taxon>
        <taxon>Bacillales</taxon>
        <taxon>Bacillaceae</taxon>
    </lineage>
</organism>
<feature type="region of interest" description="Disordered" evidence="7">
    <location>
        <begin position="170"/>
        <end position="194"/>
    </location>
</feature>
<evidence type="ECO:0000313" key="10">
    <source>
        <dbReference type="EMBL" id="SFP65678.1"/>
    </source>
</evidence>
<evidence type="ECO:0000313" key="11">
    <source>
        <dbReference type="Proteomes" id="UP000198892"/>
    </source>
</evidence>
<dbReference type="AlphaFoldDB" id="A0A1I5S4J5"/>
<dbReference type="OrthoDB" id="1796697at2"/>
<evidence type="ECO:0000256" key="2">
    <source>
        <dbReference type="ARBA" id="ARBA00006448"/>
    </source>
</evidence>
<name>A0A1I5S4J5_9BACI</name>
<proteinExistence type="inferred from homology"/>
<evidence type="ECO:0000256" key="3">
    <source>
        <dbReference type="ARBA" id="ARBA00022475"/>
    </source>
</evidence>
<dbReference type="InterPro" id="IPR023090">
    <property type="entry name" value="UPF0702_alpha/beta_dom_sf"/>
</dbReference>
<keyword evidence="4 8" id="KW-0812">Transmembrane</keyword>
<evidence type="ECO:0000259" key="9">
    <source>
        <dbReference type="Pfam" id="PF04239"/>
    </source>
</evidence>